<dbReference type="Gene3D" id="2.60.200.40">
    <property type="match status" value="1"/>
</dbReference>
<evidence type="ECO:0000256" key="10">
    <source>
        <dbReference type="SAM" id="Phobius"/>
    </source>
</evidence>
<dbReference type="Pfam" id="PF00781">
    <property type="entry name" value="DAGK_cat"/>
    <property type="match status" value="1"/>
</dbReference>
<keyword evidence="7" id="KW-0594">Phospholipid biosynthesis</keyword>
<comment type="cofactor">
    <cofactor evidence="1">
        <name>Mg(2+)</name>
        <dbReference type="ChEBI" id="CHEBI:18420"/>
    </cofactor>
</comment>
<dbReference type="InterPro" id="IPR045540">
    <property type="entry name" value="YegS/DAGK_C"/>
</dbReference>
<feature type="transmembrane region" description="Helical" evidence="10">
    <location>
        <begin position="204"/>
        <end position="225"/>
    </location>
</feature>
<evidence type="ECO:0000256" key="6">
    <source>
        <dbReference type="ARBA" id="ARBA00022840"/>
    </source>
</evidence>
<comment type="similarity">
    <text evidence="2">Belongs to the diacylglycerol/lipid kinase family.</text>
</comment>
<feature type="compositionally biased region" description="Low complexity" evidence="9">
    <location>
        <begin position="259"/>
        <end position="274"/>
    </location>
</feature>
<evidence type="ECO:0000259" key="11">
    <source>
        <dbReference type="PROSITE" id="PS50146"/>
    </source>
</evidence>
<dbReference type="InterPro" id="IPR000326">
    <property type="entry name" value="PAP2/HPO"/>
</dbReference>
<comment type="caution">
    <text evidence="12">The sequence shown here is derived from an EMBL/GenBank/DDBJ whole genome shotgun (WGS) entry which is preliminary data.</text>
</comment>
<feature type="transmembrane region" description="Helical" evidence="10">
    <location>
        <begin position="111"/>
        <end position="128"/>
    </location>
</feature>
<dbReference type="EMBL" id="BNBF01000003">
    <property type="protein sequence ID" value="GHG41395.1"/>
    <property type="molecule type" value="Genomic_DNA"/>
</dbReference>
<evidence type="ECO:0000256" key="5">
    <source>
        <dbReference type="ARBA" id="ARBA00022777"/>
    </source>
</evidence>
<keyword evidence="8" id="KW-1208">Phospholipid metabolism</keyword>
<dbReference type="InterPro" id="IPR017438">
    <property type="entry name" value="ATP-NAD_kinase_N"/>
</dbReference>
<dbReference type="RefSeq" id="WP_189979675.1">
    <property type="nucleotide sequence ID" value="NZ_BNBF01000003.1"/>
</dbReference>
<keyword evidence="5" id="KW-0418">Kinase</keyword>
<dbReference type="SUPFAM" id="SSF48317">
    <property type="entry name" value="Acid phosphatase/Vanadium-dependent haloperoxidase"/>
    <property type="match status" value="1"/>
</dbReference>
<dbReference type="Gene3D" id="1.20.144.10">
    <property type="entry name" value="Phosphatidic acid phosphatase type 2/haloperoxidase"/>
    <property type="match status" value="1"/>
</dbReference>
<reference evidence="13" key="1">
    <citation type="journal article" date="2019" name="Int. J. Syst. Evol. Microbiol.">
        <title>The Global Catalogue of Microorganisms (GCM) 10K type strain sequencing project: providing services to taxonomists for standard genome sequencing and annotation.</title>
        <authorList>
            <consortium name="The Broad Institute Genomics Platform"/>
            <consortium name="The Broad Institute Genome Sequencing Center for Infectious Disease"/>
            <person name="Wu L."/>
            <person name="Ma J."/>
        </authorList>
    </citation>
    <scope>NUCLEOTIDE SEQUENCE [LARGE SCALE GENOMIC DNA]</scope>
    <source>
        <strain evidence="13">JCM 4253</strain>
    </source>
</reference>
<dbReference type="AlphaFoldDB" id="A0A919C1W8"/>
<dbReference type="Pfam" id="PF01569">
    <property type="entry name" value="PAP2"/>
    <property type="match status" value="1"/>
</dbReference>
<keyword evidence="7" id="KW-0444">Lipid biosynthesis</keyword>
<gene>
    <name evidence="12" type="ORF">GCM10018980_16480</name>
</gene>
<organism evidence="12 13">
    <name type="scientific">Streptomyces capoamus</name>
    <dbReference type="NCBI Taxonomy" id="68183"/>
    <lineage>
        <taxon>Bacteria</taxon>
        <taxon>Bacillati</taxon>
        <taxon>Actinomycetota</taxon>
        <taxon>Actinomycetes</taxon>
        <taxon>Kitasatosporales</taxon>
        <taxon>Streptomycetaceae</taxon>
        <taxon>Streptomyces</taxon>
    </lineage>
</organism>
<keyword evidence="10" id="KW-0812">Transmembrane</keyword>
<dbReference type="SMART" id="SM00046">
    <property type="entry name" value="DAGKc"/>
    <property type="match status" value="1"/>
</dbReference>
<dbReference type="PROSITE" id="PS50146">
    <property type="entry name" value="DAGK"/>
    <property type="match status" value="1"/>
</dbReference>
<keyword evidence="4" id="KW-0547">Nucleotide-binding</keyword>
<evidence type="ECO:0000256" key="4">
    <source>
        <dbReference type="ARBA" id="ARBA00022741"/>
    </source>
</evidence>
<accession>A0A919C1W8</accession>
<dbReference type="GO" id="GO:0005524">
    <property type="term" value="F:ATP binding"/>
    <property type="evidence" value="ECO:0007669"/>
    <property type="project" value="UniProtKB-KW"/>
</dbReference>
<protein>
    <recommendedName>
        <fullName evidence="11">DAGKc domain-containing protein</fullName>
    </recommendedName>
</protein>
<keyword evidence="6" id="KW-0067">ATP-binding</keyword>
<evidence type="ECO:0000256" key="3">
    <source>
        <dbReference type="ARBA" id="ARBA00022679"/>
    </source>
</evidence>
<sequence>MSTAVPERPAEPGSPAGLTAELRGAGLGEGPGAVTRSRPAMPRGIGWSVRWIASLAVCQATFMVGLGLLITGPARHLWPLAAEDRVNEAFVRLRTGTLTTLSSVASQGGNTGTVIGVTLASCLGLILIPRLPMWRQAVFLAVAVSLQSLVFLVITFAVDRHRPEVHRLDGSLPTSSYTSGHTGAATAVYGGLALLALSRLRGPWRTVVACLLCVLPLLVGLARLYRGMHHPTDVMGGLVNGTLSLLIARRALLADGAVAAPPAPASTPTAGPSRPVAPGRTAVIFNPTVTDEAGRDTLRRVLEQHGHTAPVFVETTAEDPGGGQTAGAVRDGATLVVVCGGDGTLRAAAESLAGTDVPLALVPCGTGNLLARNLGLPLAPADALDAALRGTAHRVDLGRIEGDGLPPTHFAAMAGAGLDAATMRRANANDRAKAVLGWPTYVLAVLRELRTPRTGVSIRLDGAPALRRTARMVLVGNIGTVQGGVTLLPDARADDGRLDLLILDPRGIGGWLSALWTLLRGGATASREGGEGGEGGAPVEFFTFRRAEFTFDTELPRELDGDPVTAGRHLTAEVRPGALTVLLPAREQ</sequence>
<proteinExistence type="inferred from homology"/>
<keyword evidence="13" id="KW-1185">Reference proteome</keyword>
<evidence type="ECO:0000256" key="8">
    <source>
        <dbReference type="ARBA" id="ARBA00023264"/>
    </source>
</evidence>
<dbReference type="Proteomes" id="UP000619355">
    <property type="component" value="Unassembled WGS sequence"/>
</dbReference>
<evidence type="ECO:0000256" key="2">
    <source>
        <dbReference type="ARBA" id="ARBA00005983"/>
    </source>
</evidence>
<dbReference type="PANTHER" id="PTHR12358:SF54">
    <property type="entry name" value="SPHINGOSINE KINASE RELATED PROTEIN"/>
    <property type="match status" value="1"/>
</dbReference>
<dbReference type="SUPFAM" id="SSF111331">
    <property type="entry name" value="NAD kinase/diacylglycerol kinase-like"/>
    <property type="match status" value="1"/>
</dbReference>
<dbReference type="InterPro" id="IPR050187">
    <property type="entry name" value="Lipid_Phosphate_FormReg"/>
</dbReference>
<dbReference type="InterPro" id="IPR036938">
    <property type="entry name" value="PAP2/HPO_sf"/>
</dbReference>
<keyword evidence="10" id="KW-1133">Transmembrane helix</keyword>
<dbReference type="GO" id="GO:0016301">
    <property type="term" value="F:kinase activity"/>
    <property type="evidence" value="ECO:0007669"/>
    <property type="project" value="UniProtKB-KW"/>
</dbReference>
<feature type="transmembrane region" description="Helical" evidence="10">
    <location>
        <begin position="51"/>
        <end position="70"/>
    </location>
</feature>
<evidence type="ECO:0000313" key="13">
    <source>
        <dbReference type="Proteomes" id="UP000619355"/>
    </source>
</evidence>
<keyword evidence="7" id="KW-0443">Lipid metabolism</keyword>
<dbReference type="PANTHER" id="PTHR12358">
    <property type="entry name" value="SPHINGOSINE KINASE"/>
    <property type="match status" value="1"/>
</dbReference>
<feature type="domain" description="DAGKc" evidence="11">
    <location>
        <begin position="276"/>
        <end position="404"/>
    </location>
</feature>
<evidence type="ECO:0000256" key="7">
    <source>
        <dbReference type="ARBA" id="ARBA00023209"/>
    </source>
</evidence>
<evidence type="ECO:0000256" key="1">
    <source>
        <dbReference type="ARBA" id="ARBA00001946"/>
    </source>
</evidence>
<feature type="transmembrane region" description="Helical" evidence="10">
    <location>
        <begin position="137"/>
        <end position="158"/>
    </location>
</feature>
<feature type="region of interest" description="Disordered" evidence="9">
    <location>
        <begin position="259"/>
        <end position="278"/>
    </location>
</feature>
<evidence type="ECO:0000256" key="9">
    <source>
        <dbReference type="SAM" id="MobiDB-lite"/>
    </source>
</evidence>
<dbReference type="SMART" id="SM00014">
    <property type="entry name" value="acidPPc"/>
    <property type="match status" value="1"/>
</dbReference>
<name>A0A919C1W8_9ACTN</name>
<dbReference type="InterPro" id="IPR001206">
    <property type="entry name" value="Diacylglycerol_kinase_cat_dom"/>
</dbReference>
<feature type="region of interest" description="Disordered" evidence="9">
    <location>
        <begin position="1"/>
        <end position="37"/>
    </location>
</feature>
<dbReference type="Gene3D" id="3.40.50.10330">
    <property type="entry name" value="Probable inorganic polyphosphate/atp-NAD kinase, domain 1"/>
    <property type="match status" value="1"/>
</dbReference>
<keyword evidence="10" id="KW-0472">Membrane</keyword>
<keyword evidence="3" id="KW-0808">Transferase</keyword>
<feature type="transmembrane region" description="Helical" evidence="10">
    <location>
        <begin position="178"/>
        <end position="197"/>
    </location>
</feature>
<evidence type="ECO:0000313" key="12">
    <source>
        <dbReference type="EMBL" id="GHG41395.1"/>
    </source>
</evidence>
<dbReference type="Pfam" id="PF19279">
    <property type="entry name" value="YegS_C"/>
    <property type="match status" value="1"/>
</dbReference>
<dbReference type="InterPro" id="IPR016064">
    <property type="entry name" value="NAD/diacylglycerol_kinase_sf"/>
</dbReference>
<dbReference type="GO" id="GO:0008654">
    <property type="term" value="P:phospholipid biosynthetic process"/>
    <property type="evidence" value="ECO:0007669"/>
    <property type="project" value="UniProtKB-KW"/>
</dbReference>